<comment type="caution">
    <text evidence="2">The sequence shown here is derived from an EMBL/GenBank/DDBJ whole genome shotgun (WGS) entry which is preliminary data.</text>
</comment>
<accession>A0A0F9JKM7</accession>
<evidence type="ECO:0000256" key="1">
    <source>
        <dbReference type="SAM" id="Phobius"/>
    </source>
</evidence>
<feature type="transmembrane region" description="Helical" evidence="1">
    <location>
        <begin position="112"/>
        <end position="134"/>
    </location>
</feature>
<reference evidence="2" key="1">
    <citation type="journal article" date="2015" name="Nature">
        <title>Complex archaea that bridge the gap between prokaryotes and eukaryotes.</title>
        <authorList>
            <person name="Spang A."/>
            <person name="Saw J.H."/>
            <person name="Jorgensen S.L."/>
            <person name="Zaremba-Niedzwiedzka K."/>
            <person name="Martijn J."/>
            <person name="Lind A.E."/>
            <person name="van Eijk R."/>
            <person name="Schleper C."/>
            <person name="Guy L."/>
            <person name="Ettema T.J."/>
        </authorList>
    </citation>
    <scope>NUCLEOTIDE SEQUENCE</scope>
</reference>
<gene>
    <name evidence="2" type="ORF">LCGC14_1443330</name>
</gene>
<evidence type="ECO:0000313" key="2">
    <source>
        <dbReference type="EMBL" id="KKM70183.1"/>
    </source>
</evidence>
<dbReference type="EMBL" id="LAZR01009863">
    <property type="protein sequence ID" value="KKM70183.1"/>
    <property type="molecule type" value="Genomic_DNA"/>
</dbReference>
<feature type="transmembrane region" description="Helical" evidence="1">
    <location>
        <begin position="20"/>
        <end position="40"/>
    </location>
</feature>
<protein>
    <submittedName>
        <fullName evidence="2">Uncharacterized protein</fullName>
    </submittedName>
</protein>
<keyword evidence="1" id="KW-1133">Transmembrane helix</keyword>
<keyword evidence="1" id="KW-0472">Membrane</keyword>
<proteinExistence type="predicted"/>
<dbReference type="AlphaFoldDB" id="A0A0F9JKM7"/>
<sequence>MSESEAYDVSKDISSKCFRITKLTMHSLFSLAFSFLIFVIMNPTFLKLSIFVSCFIVNIYFYMIFHQSAKQIKTTSPINKVPDITHYLSHNKLYGVFQKINLKSSKFTITSFLFFHILNYLTLIFFSICTLLKLNIF</sequence>
<organism evidence="2">
    <name type="scientific">marine sediment metagenome</name>
    <dbReference type="NCBI Taxonomy" id="412755"/>
    <lineage>
        <taxon>unclassified sequences</taxon>
        <taxon>metagenomes</taxon>
        <taxon>ecological metagenomes</taxon>
    </lineage>
</organism>
<feature type="transmembrane region" description="Helical" evidence="1">
    <location>
        <begin position="46"/>
        <end position="65"/>
    </location>
</feature>
<name>A0A0F9JKM7_9ZZZZ</name>
<keyword evidence="1" id="KW-0812">Transmembrane</keyword>